<keyword evidence="2" id="KW-1185">Reference proteome</keyword>
<comment type="caution">
    <text evidence="1">The sequence shown here is derived from an EMBL/GenBank/DDBJ whole genome shotgun (WGS) entry which is preliminary data.</text>
</comment>
<accession>A0A7W6EPC7</accession>
<proteinExistence type="predicted"/>
<sequence>MGLRKCVTQEAWQAAKICGYRDEHELKRAYCYGSVSNADIFIDTDKQHEIVIADKDGSYPSYKGYYLK</sequence>
<organism evidence="1 2">
    <name type="scientific">Runella defluvii</name>
    <dbReference type="NCBI Taxonomy" id="370973"/>
    <lineage>
        <taxon>Bacteria</taxon>
        <taxon>Pseudomonadati</taxon>
        <taxon>Bacteroidota</taxon>
        <taxon>Cytophagia</taxon>
        <taxon>Cytophagales</taxon>
        <taxon>Spirosomataceae</taxon>
        <taxon>Runella</taxon>
    </lineage>
</organism>
<name>A0A7W6EPC7_9BACT</name>
<dbReference type="RefSeq" id="WP_183971963.1">
    <property type="nucleotide sequence ID" value="NZ_JACIBY010000002.1"/>
</dbReference>
<dbReference type="EMBL" id="JACIBY010000002">
    <property type="protein sequence ID" value="MBB3837211.1"/>
    <property type="molecule type" value="Genomic_DNA"/>
</dbReference>
<evidence type="ECO:0000313" key="1">
    <source>
        <dbReference type="EMBL" id="MBB3837211.1"/>
    </source>
</evidence>
<dbReference type="Proteomes" id="UP000541352">
    <property type="component" value="Unassembled WGS sequence"/>
</dbReference>
<protein>
    <submittedName>
        <fullName evidence="1">Uncharacterized protein</fullName>
    </submittedName>
</protein>
<dbReference type="AlphaFoldDB" id="A0A7W6EPC7"/>
<gene>
    <name evidence="1" type="ORF">FHS57_001205</name>
</gene>
<reference evidence="1 2" key="1">
    <citation type="submission" date="2020-08" db="EMBL/GenBank/DDBJ databases">
        <title>Genomic Encyclopedia of Type Strains, Phase IV (KMG-IV): sequencing the most valuable type-strain genomes for metagenomic binning, comparative biology and taxonomic classification.</title>
        <authorList>
            <person name="Goeker M."/>
        </authorList>
    </citation>
    <scope>NUCLEOTIDE SEQUENCE [LARGE SCALE GENOMIC DNA]</scope>
    <source>
        <strain evidence="1 2">DSM 17976</strain>
    </source>
</reference>
<evidence type="ECO:0000313" key="2">
    <source>
        <dbReference type="Proteomes" id="UP000541352"/>
    </source>
</evidence>